<protein>
    <submittedName>
        <fullName evidence="1">Uncharacterized protein</fullName>
    </submittedName>
</protein>
<sequence>MAATAKAFGIIEATINTYTAFTKALAAAPPPFNYALAAGTLAAGLAKVAAIKNSRSADSRTAYP</sequence>
<comment type="caution">
    <text evidence="1">The sequence shown here is derived from an EMBL/GenBank/DDBJ whole genome shotgun (WGS) entry which is preliminary data.</text>
</comment>
<gene>
    <name evidence="1" type="ORF">AOQ72_04115</name>
</gene>
<dbReference type="Proteomes" id="UP000051380">
    <property type="component" value="Unassembled WGS sequence"/>
</dbReference>
<name>A0A0R3BSA7_9BRAD</name>
<reference evidence="1 2" key="1">
    <citation type="submission" date="2015-09" db="EMBL/GenBank/DDBJ databases">
        <title>Draft Genome Sequence of the Strain BR 3267 (Bradyrhizobium yuanmingense) recommended as inoculant for cowpea in Brazil.</title>
        <authorList>
            <person name="Simoes-Araujo J.L."/>
            <person name="Zilli J.E."/>
        </authorList>
    </citation>
    <scope>NUCLEOTIDE SEQUENCE [LARGE SCALE GENOMIC DNA]</scope>
    <source>
        <strain evidence="1 2">BR3267</strain>
    </source>
</reference>
<proteinExistence type="predicted"/>
<accession>A0A0R3BSA7</accession>
<dbReference type="EMBL" id="LJYF01000051">
    <property type="protein sequence ID" value="KRP85835.1"/>
    <property type="molecule type" value="Genomic_DNA"/>
</dbReference>
<organism evidence="1 2">
    <name type="scientific">Bradyrhizobium yuanmingense</name>
    <dbReference type="NCBI Taxonomy" id="108015"/>
    <lineage>
        <taxon>Bacteria</taxon>
        <taxon>Pseudomonadati</taxon>
        <taxon>Pseudomonadota</taxon>
        <taxon>Alphaproteobacteria</taxon>
        <taxon>Hyphomicrobiales</taxon>
        <taxon>Nitrobacteraceae</taxon>
        <taxon>Bradyrhizobium</taxon>
    </lineage>
</organism>
<dbReference type="AlphaFoldDB" id="A0A0R3BSA7"/>
<evidence type="ECO:0000313" key="1">
    <source>
        <dbReference type="EMBL" id="KRP85835.1"/>
    </source>
</evidence>
<evidence type="ECO:0000313" key="2">
    <source>
        <dbReference type="Proteomes" id="UP000051380"/>
    </source>
</evidence>